<protein>
    <submittedName>
        <fullName evidence="3">Uncharacterized protein</fullName>
    </submittedName>
</protein>
<feature type="region of interest" description="Disordered" evidence="2">
    <location>
        <begin position="1"/>
        <end position="46"/>
    </location>
</feature>
<name>A0AA39QV50_9LECA</name>
<organism evidence="3 4">
    <name type="scientific">Cladonia borealis</name>
    <dbReference type="NCBI Taxonomy" id="184061"/>
    <lineage>
        <taxon>Eukaryota</taxon>
        <taxon>Fungi</taxon>
        <taxon>Dikarya</taxon>
        <taxon>Ascomycota</taxon>
        <taxon>Pezizomycotina</taxon>
        <taxon>Lecanoromycetes</taxon>
        <taxon>OSLEUM clade</taxon>
        <taxon>Lecanoromycetidae</taxon>
        <taxon>Lecanorales</taxon>
        <taxon>Lecanorineae</taxon>
        <taxon>Cladoniaceae</taxon>
        <taxon>Cladonia</taxon>
    </lineage>
</organism>
<feature type="compositionally biased region" description="Acidic residues" evidence="2">
    <location>
        <begin position="677"/>
        <end position="687"/>
    </location>
</feature>
<dbReference type="Proteomes" id="UP001166286">
    <property type="component" value="Unassembled WGS sequence"/>
</dbReference>
<evidence type="ECO:0000256" key="2">
    <source>
        <dbReference type="SAM" id="MobiDB-lite"/>
    </source>
</evidence>
<keyword evidence="1" id="KW-0175">Coiled coil</keyword>
<feature type="compositionally biased region" description="Polar residues" evidence="2">
    <location>
        <begin position="31"/>
        <end position="46"/>
    </location>
</feature>
<sequence length="720" mass="79721">MTVRPTMENMPGAWPTGPKLSALTPPPSPELTASTLPQSPELTSSTHPQLIESSFIASQSEFPSHMRSISSSRCSKRKQSSGRSLSRILAVQQQRDHLKQLLSDQNKHLNSHKRELQVASFKMYKKDAMMVKLKEDKLVLERRIEQQTAEHAERADKLVIAEFRAEMFQATDKKGEDKLICRLREEANAQCLRANNAEAHVRQLEHDLTQATSELNQGYNARNELQLLQQKLDTSVTNSQKSAYEIEELQKALEASNNHAIDIKQQAVAHIQHIEEAASQDRQRLIELGTEAEARVSKAEFANRRLQHTNAKQATEIKNLQREAQKWKDLAEDRGRATVAVRELEEKLVEKTRQLEGHSTRANDAATKVAELERQVHNLQTDMTQQEEAAGNTSANPEADLTLTNQAERLERELAATTDLLKELIVSSGMDTACRDVLESVVFTNQCFRLMEEELEDSHAASVQALNGILEDAVPNLDGLKLIENTDRPVLIRQLEEVHSMKEGIDKILEDAELLGQVYLDEEDTEGIKEILMRPRTQDAAAALISPTSPPRSPSPSPSPPASPPPPASQPNISSHAPLYNPPRPQQPTSAATFYLPGLHLTNPTASPTTGAPPPFNPLWDSLQPAAPTSPAPSALGSSLLPLLNDLPQATSADAASSSDSDSDSDDDVLPEAFEGQYDEESSDEDEAPRAPPVGQRPIRQPRSLLRRRRSEDPETAVFM</sequence>
<comment type="caution">
    <text evidence="3">The sequence shown here is derived from an EMBL/GenBank/DDBJ whole genome shotgun (WGS) entry which is preliminary data.</text>
</comment>
<feature type="region of interest" description="Disordered" evidence="2">
    <location>
        <begin position="545"/>
        <end position="720"/>
    </location>
</feature>
<feature type="compositionally biased region" description="Acidic residues" evidence="2">
    <location>
        <begin position="661"/>
        <end position="670"/>
    </location>
</feature>
<feature type="region of interest" description="Disordered" evidence="2">
    <location>
        <begin position="62"/>
        <end position="85"/>
    </location>
</feature>
<proteinExistence type="predicted"/>
<evidence type="ECO:0000313" key="3">
    <source>
        <dbReference type="EMBL" id="KAK0509748.1"/>
    </source>
</evidence>
<dbReference type="EMBL" id="JAFEKC020000018">
    <property type="protein sequence ID" value="KAK0509748.1"/>
    <property type="molecule type" value="Genomic_DNA"/>
</dbReference>
<feature type="compositionally biased region" description="Pro residues" evidence="2">
    <location>
        <begin position="548"/>
        <end position="569"/>
    </location>
</feature>
<reference evidence="3" key="1">
    <citation type="submission" date="2023-03" db="EMBL/GenBank/DDBJ databases">
        <title>Complete genome of Cladonia borealis.</title>
        <authorList>
            <person name="Park H."/>
        </authorList>
    </citation>
    <scope>NUCLEOTIDE SEQUENCE</scope>
    <source>
        <strain evidence="3">ANT050790</strain>
    </source>
</reference>
<feature type="coiled-coil region" evidence="1">
    <location>
        <begin position="303"/>
        <end position="427"/>
    </location>
</feature>
<evidence type="ECO:0000313" key="4">
    <source>
        <dbReference type="Proteomes" id="UP001166286"/>
    </source>
</evidence>
<feature type="compositionally biased region" description="Low complexity" evidence="2">
    <location>
        <begin position="622"/>
        <end position="660"/>
    </location>
</feature>
<dbReference type="AlphaFoldDB" id="A0AA39QV50"/>
<evidence type="ECO:0000256" key="1">
    <source>
        <dbReference type="SAM" id="Coils"/>
    </source>
</evidence>
<accession>A0AA39QV50</accession>
<keyword evidence="4" id="KW-1185">Reference proteome</keyword>
<gene>
    <name evidence="3" type="ORF">JMJ35_008142</name>
</gene>